<dbReference type="Gene3D" id="3.40.309.10">
    <property type="entry name" value="Aldehyde Dehydrogenase, Chain A, domain 2"/>
    <property type="match status" value="1"/>
</dbReference>
<dbReference type="GO" id="GO:0016620">
    <property type="term" value="F:oxidoreductase activity, acting on the aldehyde or oxo group of donors, NAD or NADP as acceptor"/>
    <property type="evidence" value="ECO:0007669"/>
    <property type="project" value="InterPro"/>
</dbReference>
<gene>
    <name evidence="6" type="ORF">SAMN04489765_1894</name>
</gene>
<evidence type="ECO:0000256" key="3">
    <source>
        <dbReference type="PROSITE-ProRule" id="PRU10007"/>
    </source>
</evidence>
<dbReference type="InterPro" id="IPR029510">
    <property type="entry name" value="Ald_DH_CS_GLU"/>
</dbReference>
<dbReference type="InterPro" id="IPR016162">
    <property type="entry name" value="Ald_DH_N"/>
</dbReference>
<dbReference type="FunFam" id="3.40.605.10:FF:000007">
    <property type="entry name" value="NAD/NADP-dependent betaine aldehyde dehydrogenase"/>
    <property type="match status" value="1"/>
</dbReference>
<proteinExistence type="inferred from homology"/>
<dbReference type="Pfam" id="PF00171">
    <property type="entry name" value="Aldedh"/>
    <property type="match status" value="1"/>
</dbReference>
<dbReference type="InterPro" id="IPR016163">
    <property type="entry name" value="Ald_DH_C"/>
</dbReference>
<reference evidence="7" key="1">
    <citation type="submission" date="2016-10" db="EMBL/GenBank/DDBJ databases">
        <authorList>
            <person name="Varghese N."/>
            <person name="Submissions S."/>
        </authorList>
    </citation>
    <scope>NUCLEOTIDE SEQUENCE [LARGE SCALE GENOMIC DNA]</scope>
    <source>
        <strain evidence="7">DSM 44142</strain>
    </source>
</reference>
<dbReference type="PANTHER" id="PTHR11699">
    <property type="entry name" value="ALDEHYDE DEHYDROGENASE-RELATED"/>
    <property type="match status" value="1"/>
</dbReference>
<dbReference type="PROSITE" id="PS00070">
    <property type="entry name" value="ALDEHYDE_DEHYDR_CYS"/>
    <property type="match status" value="1"/>
</dbReference>
<evidence type="ECO:0000259" key="5">
    <source>
        <dbReference type="Pfam" id="PF00171"/>
    </source>
</evidence>
<dbReference type="OrthoDB" id="6882680at2"/>
<organism evidence="6 7">
    <name type="scientific">Tsukamurella pulmonis</name>
    <dbReference type="NCBI Taxonomy" id="47312"/>
    <lineage>
        <taxon>Bacteria</taxon>
        <taxon>Bacillati</taxon>
        <taxon>Actinomycetota</taxon>
        <taxon>Actinomycetes</taxon>
        <taxon>Mycobacteriales</taxon>
        <taxon>Tsukamurellaceae</taxon>
        <taxon>Tsukamurella</taxon>
    </lineage>
</organism>
<dbReference type="InterPro" id="IPR016161">
    <property type="entry name" value="Ald_DH/histidinol_DH"/>
</dbReference>
<dbReference type="EMBL" id="FNLF01000002">
    <property type="protein sequence ID" value="SDQ80136.1"/>
    <property type="molecule type" value="Genomic_DNA"/>
</dbReference>
<dbReference type="Proteomes" id="UP000183053">
    <property type="component" value="Unassembled WGS sequence"/>
</dbReference>
<dbReference type="RefSeq" id="WP_068565774.1">
    <property type="nucleotide sequence ID" value="NZ_FNLF01000002.1"/>
</dbReference>
<evidence type="ECO:0000256" key="4">
    <source>
        <dbReference type="RuleBase" id="RU003345"/>
    </source>
</evidence>
<feature type="active site" evidence="3">
    <location>
        <position position="250"/>
    </location>
</feature>
<protein>
    <submittedName>
        <fullName evidence="6">Lactaldehyde dehydrogenase</fullName>
    </submittedName>
</protein>
<dbReference type="SUPFAM" id="SSF53720">
    <property type="entry name" value="ALDH-like"/>
    <property type="match status" value="1"/>
</dbReference>
<name>A0A1H1DW35_9ACTN</name>
<evidence type="ECO:0000313" key="7">
    <source>
        <dbReference type="Proteomes" id="UP000183053"/>
    </source>
</evidence>
<dbReference type="FunFam" id="3.40.309.10:FF:000009">
    <property type="entry name" value="Aldehyde dehydrogenase A"/>
    <property type="match status" value="1"/>
</dbReference>
<keyword evidence="2 4" id="KW-0560">Oxidoreductase</keyword>
<dbReference type="NCBIfam" id="NF007497">
    <property type="entry name" value="PRK10090.1"/>
    <property type="match status" value="1"/>
</dbReference>
<comment type="similarity">
    <text evidence="1 4">Belongs to the aldehyde dehydrogenase family.</text>
</comment>
<keyword evidence="7" id="KW-1185">Reference proteome</keyword>
<dbReference type="InterPro" id="IPR016160">
    <property type="entry name" value="Ald_DH_CS_CYS"/>
</dbReference>
<dbReference type="STRING" id="47312.SAMN04489765_1894"/>
<dbReference type="Gene3D" id="3.40.605.10">
    <property type="entry name" value="Aldehyde Dehydrogenase, Chain A, domain 1"/>
    <property type="match status" value="1"/>
</dbReference>
<evidence type="ECO:0000313" key="6">
    <source>
        <dbReference type="EMBL" id="SDQ80136.1"/>
    </source>
</evidence>
<evidence type="ECO:0000256" key="1">
    <source>
        <dbReference type="ARBA" id="ARBA00009986"/>
    </source>
</evidence>
<feature type="domain" description="Aldehyde dehydrogenase" evidence="5">
    <location>
        <begin position="20"/>
        <end position="471"/>
    </location>
</feature>
<sequence length="478" mass="51641">MSSEHTTSFINGEFIAAAPEDEDLDVLNPSTTERITTVKISSPEVVDRAVAAARAAQDRWRRLPQTERARYMIAIADEMQRRHEDFVVDLMTEQGKVRAHAEGEVGKAIGYFRYMAEWARRIEGEVIPSDRPGELIVLQRRPIGVVAGICPWNYPLFLLSRKVAPALITGSTLVIKPAEDTPINALMFAEVCAAVGLPAGVFNLVLGTGAVGAAMSGHPGVDFVTFTGSTATGAKIMESASKSVTKVSLELGGKAPAIVLKDADLDLAVEKIAESRLLNNGQVCTCAERVYVERPVADEFIKRIGERLGRLKTGDPADPTVDVGPLVNRKAADRTRKVLDEALAAGATLVAGGGRVDSPGYFFPPAVIRVDDPAADILYNEVFGPILPVHVVENVDEAIERANDCEYGLASSLYTNDLNMTLRVIDELQFGEVYVNRENEEAIQGFHAGIKASGIGGADGKHAIEEYTTTQVSYIQRH</sequence>
<accession>A0A1H1DW35</accession>
<evidence type="ECO:0000256" key="2">
    <source>
        <dbReference type="ARBA" id="ARBA00023002"/>
    </source>
</evidence>
<dbReference type="InterPro" id="IPR015590">
    <property type="entry name" value="Aldehyde_DH_dom"/>
</dbReference>
<dbReference type="PROSITE" id="PS00687">
    <property type="entry name" value="ALDEHYDE_DEHYDR_GLU"/>
    <property type="match status" value="1"/>
</dbReference>
<dbReference type="AlphaFoldDB" id="A0A1H1DW35"/>